<evidence type="ECO:0000313" key="3">
    <source>
        <dbReference type="Proteomes" id="UP000735326"/>
    </source>
</evidence>
<dbReference type="EMBL" id="AAYVUT010000013">
    <property type="protein sequence ID" value="EHB2512517.1"/>
    <property type="molecule type" value="Genomic_DNA"/>
</dbReference>
<feature type="transmembrane region" description="Helical" evidence="1">
    <location>
        <begin position="20"/>
        <end position="41"/>
    </location>
</feature>
<evidence type="ECO:0000313" key="2">
    <source>
        <dbReference type="EMBL" id="EHB2512517.1"/>
    </source>
</evidence>
<keyword evidence="1" id="KW-0812">Transmembrane</keyword>
<dbReference type="Proteomes" id="UP000735326">
    <property type="component" value="Unassembled WGS sequence"/>
</dbReference>
<gene>
    <name evidence="2" type="ORF">JYC20_001715</name>
</gene>
<proteinExistence type="predicted"/>
<dbReference type="RefSeq" id="WP_070273924.1">
    <property type="nucleotide sequence ID" value="NZ_MJYS01000077.1"/>
</dbReference>
<dbReference type="AlphaFoldDB" id="A0AAN3QY13"/>
<evidence type="ECO:0000256" key="1">
    <source>
        <dbReference type="SAM" id="Phobius"/>
    </source>
</evidence>
<protein>
    <submittedName>
        <fullName evidence="2">Uncharacterized protein</fullName>
    </submittedName>
</protein>
<comment type="caution">
    <text evidence="2">The sequence shown here is derived from an EMBL/GenBank/DDBJ whole genome shotgun (WGS) entry which is preliminary data.</text>
</comment>
<keyword evidence="1" id="KW-1133">Transmembrane helix</keyword>
<accession>A0AAN3QY13</accession>
<sequence length="93" mass="11638">MSYKKDVFKEQYLLKRNIFYFFACKNNIYFFFISLIYSYIFSDGFESFILIYSIGCLFLYRFFFNIKKDDNPFKKIFLLIFWDKLIKKLRNKN</sequence>
<organism evidence="2 3">
    <name type="scientific">Campylobacter jejuni</name>
    <dbReference type="NCBI Taxonomy" id="197"/>
    <lineage>
        <taxon>Bacteria</taxon>
        <taxon>Pseudomonadati</taxon>
        <taxon>Campylobacterota</taxon>
        <taxon>Epsilonproteobacteria</taxon>
        <taxon>Campylobacterales</taxon>
        <taxon>Campylobacteraceae</taxon>
        <taxon>Campylobacter</taxon>
    </lineage>
</organism>
<keyword evidence="1" id="KW-0472">Membrane</keyword>
<name>A0AAN3QY13_CAMJU</name>
<reference evidence="2" key="1">
    <citation type="submission" date="2021-02" db="EMBL/GenBank/DDBJ databases">
        <authorList>
            <consortium name="PulseNet: The National Subtyping Network for Foodborne Disease Surveillance"/>
        </authorList>
    </citation>
    <scope>NUCLEOTIDE SEQUENCE</scope>
    <source>
        <strain evidence="2">PNUSAC020384</strain>
    </source>
</reference>
<feature type="transmembrane region" description="Helical" evidence="1">
    <location>
        <begin position="47"/>
        <end position="64"/>
    </location>
</feature>